<accession>A0A134B560</accession>
<dbReference type="STRING" id="419005.HMPREF1860_01910"/>
<sequence>MGLDLKSEKQAELIKLMIDYNPSEQMRYSCYPERCITGNAPSLAKVAEQYGIENSLKWIVLQLNDFCNSIAFKEENKPQLVEMKQIARLMFNRYFHLKLSEVMLFFNNLKCGDYGALYGRLDVIQVFNALNKFMKQRGSIIDKIDKQRQEQQRQEAKKNAISYQEYLARKNKTQYKAI</sequence>
<protein>
    <submittedName>
        <fullName evidence="1">Uncharacterized protein</fullName>
    </submittedName>
</protein>
<dbReference type="EMBL" id="LSDL01000127">
    <property type="protein sequence ID" value="KXB75081.1"/>
    <property type="molecule type" value="Genomic_DNA"/>
</dbReference>
<dbReference type="Pfam" id="PF20338">
    <property type="entry name" value="DUF6633"/>
    <property type="match status" value="1"/>
</dbReference>
<dbReference type="InterPro" id="IPR046573">
    <property type="entry name" value="DUF6633"/>
</dbReference>
<proteinExistence type="predicted"/>
<name>A0A134B560_9BACT</name>
<organism evidence="1">
    <name type="scientific">Prevotella amnii</name>
    <dbReference type="NCBI Taxonomy" id="419005"/>
    <lineage>
        <taxon>Bacteria</taxon>
        <taxon>Pseudomonadati</taxon>
        <taxon>Bacteroidota</taxon>
        <taxon>Bacteroidia</taxon>
        <taxon>Bacteroidales</taxon>
        <taxon>Prevotellaceae</taxon>
        <taxon>Prevotella</taxon>
    </lineage>
</organism>
<reference evidence="1 2" key="1">
    <citation type="submission" date="2016-01" db="EMBL/GenBank/DDBJ databases">
        <authorList>
            <person name="Oliw E.H."/>
        </authorList>
    </citation>
    <scope>NUCLEOTIDE SEQUENCE [LARGE SCALE GENOMIC DNA]</scope>
    <source>
        <strain evidence="1 2">DNF00307</strain>
    </source>
</reference>
<gene>
    <name evidence="1" type="ORF">HMPREF1860_01910</name>
</gene>
<dbReference type="AlphaFoldDB" id="A0A134B560"/>
<evidence type="ECO:0000313" key="1">
    <source>
        <dbReference type="EMBL" id="KXB75081.1"/>
    </source>
</evidence>
<evidence type="ECO:0000313" key="2">
    <source>
        <dbReference type="Proteomes" id="UP000070531"/>
    </source>
</evidence>
<comment type="caution">
    <text evidence="1">The sequence shown here is derived from an EMBL/GenBank/DDBJ whole genome shotgun (WGS) entry which is preliminary data.</text>
</comment>
<dbReference type="Proteomes" id="UP000070531">
    <property type="component" value="Unassembled WGS sequence"/>
</dbReference>
<dbReference type="PATRIC" id="fig|419005.5.peg.1913"/>